<reference evidence="1 2" key="1">
    <citation type="submission" date="2024-05" db="EMBL/GenBank/DDBJ databases">
        <title>Haplotype-resolved chromosome-level genome assembly of Huyou (Citrus changshanensis).</title>
        <authorList>
            <person name="Miao C."/>
            <person name="Chen W."/>
            <person name="Wu Y."/>
            <person name="Wang L."/>
            <person name="Zhao S."/>
            <person name="Grierson D."/>
            <person name="Xu C."/>
            <person name="Chen K."/>
        </authorList>
    </citation>
    <scope>NUCLEOTIDE SEQUENCE [LARGE SCALE GENOMIC DNA]</scope>
    <source>
        <strain evidence="1">01-14</strain>
        <tissue evidence="1">Leaf</tissue>
    </source>
</reference>
<protein>
    <submittedName>
        <fullName evidence="1">Uncharacterized protein</fullName>
    </submittedName>
</protein>
<proteinExistence type="predicted"/>
<evidence type="ECO:0000313" key="1">
    <source>
        <dbReference type="EMBL" id="KAK9230429.1"/>
    </source>
</evidence>
<evidence type="ECO:0000313" key="2">
    <source>
        <dbReference type="Proteomes" id="UP001428341"/>
    </source>
</evidence>
<dbReference type="Proteomes" id="UP001428341">
    <property type="component" value="Unassembled WGS sequence"/>
</dbReference>
<dbReference type="EMBL" id="JBCGBO010000001">
    <property type="protein sequence ID" value="KAK9230429.1"/>
    <property type="molecule type" value="Genomic_DNA"/>
</dbReference>
<comment type="caution">
    <text evidence="1">The sequence shown here is derived from an EMBL/GenBank/DDBJ whole genome shotgun (WGS) entry which is preliminary data.</text>
</comment>
<accession>A0AAP0R158</accession>
<organism evidence="1 2">
    <name type="scientific">Citrus x changshan-huyou</name>
    <dbReference type="NCBI Taxonomy" id="2935761"/>
    <lineage>
        <taxon>Eukaryota</taxon>
        <taxon>Viridiplantae</taxon>
        <taxon>Streptophyta</taxon>
        <taxon>Embryophyta</taxon>
        <taxon>Tracheophyta</taxon>
        <taxon>Spermatophyta</taxon>
        <taxon>Magnoliopsida</taxon>
        <taxon>eudicotyledons</taxon>
        <taxon>Gunneridae</taxon>
        <taxon>Pentapetalae</taxon>
        <taxon>rosids</taxon>
        <taxon>malvids</taxon>
        <taxon>Sapindales</taxon>
        <taxon>Rutaceae</taxon>
        <taxon>Aurantioideae</taxon>
        <taxon>Citrus</taxon>
    </lineage>
</organism>
<sequence>MVSRFAAVEDLGSLAPIKKKKASRVYECSYKVNWLQTYGWWGFVKVKFRWYNLLLPISICSSCTSQYGYCDSVSRAREIFDELSKSGKEMKVSTPECDA</sequence>
<name>A0AAP0R158_9ROSI</name>
<gene>
    <name evidence="1" type="ORF">WN944_023398</name>
</gene>
<keyword evidence="2" id="KW-1185">Reference proteome</keyword>
<dbReference type="AlphaFoldDB" id="A0AAP0R158"/>